<organism evidence="1 2">
    <name type="scientific">Eragrostis curvula</name>
    <name type="common">weeping love grass</name>
    <dbReference type="NCBI Taxonomy" id="38414"/>
    <lineage>
        <taxon>Eukaryota</taxon>
        <taxon>Viridiplantae</taxon>
        <taxon>Streptophyta</taxon>
        <taxon>Embryophyta</taxon>
        <taxon>Tracheophyta</taxon>
        <taxon>Spermatophyta</taxon>
        <taxon>Magnoliopsida</taxon>
        <taxon>Liliopsida</taxon>
        <taxon>Poales</taxon>
        <taxon>Poaceae</taxon>
        <taxon>PACMAD clade</taxon>
        <taxon>Chloridoideae</taxon>
        <taxon>Eragrostideae</taxon>
        <taxon>Eragrostidinae</taxon>
        <taxon>Eragrostis</taxon>
    </lineage>
</organism>
<dbReference type="EMBL" id="RWGY01000039">
    <property type="protein sequence ID" value="TVU08889.1"/>
    <property type="molecule type" value="Genomic_DNA"/>
</dbReference>
<evidence type="ECO:0000313" key="1">
    <source>
        <dbReference type="EMBL" id="TVU08889.1"/>
    </source>
</evidence>
<feature type="non-terminal residue" evidence="1">
    <location>
        <position position="1"/>
    </location>
</feature>
<sequence length="244" mass="26318">LGCYTPAPRHGGGTARLAYNLSLAVAVHNPNWVMSVGRTAPLDAELRFAGVPFAGVQLAAGADRPYMIRAVYRVSLALGRDAAAEFARERAAGLLELELVVAGMVKYQVLFPRRWLEARCPLKVSLSKTVTAAAAFASVESSSSREGNVQQHVYAELDHAIQHCHHAAPALLVLCKLDERGKLQLHSLPVALISPAPFSHGDARIKEITCAQNMTAPIEKKVHYCTSAAGQHEPTPKNKPSYLL</sequence>
<gene>
    <name evidence="1" type="ORF">EJB05_42315</name>
</gene>
<dbReference type="AlphaFoldDB" id="A0A5J9TC47"/>
<name>A0A5J9TC47_9POAL</name>
<proteinExistence type="predicted"/>
<evidence type="ECO:0000313" key="2">
    <source>
        <dbReference type="Proteomes" id="UP000324897"/>
    </source>
</evidence>
<protein>
    <recommendedName>
        <fullName evidence="3">Late embryogenesis abundant protein LEA-2 subgroup domain-containing protein</fullName>
    </recommendedName>
</protein>
<comment type="caution">
    <text evidence="1">The sequence shown here is derived from an EMBL/GenBank/DDBJ whole genome shotgun (WGS) entry which is preliminary data.</text>
</comment>
<accession>A0A5J9TC47</accession>
<reference evidence="1 2" key="1">
    <citation type="journal article" date="2019" name="Sci. Rep.">
        <title>A high-quality genome of Eragrostis curvula grass provides insights into Poaceae evolution and supports new strategies to enhance forage quality.</title>
        <authorList>
            <person name="Carballo J."/>
            <person name="Santos B.A.C.M."/>
            <person name="Zappacosta D."/>
            <person name="Garbus I."/>
            <person name="Selva J.P."/>
            <person name="Gallo C.A."/>
            <person name="Diaz A."/>
            <person name="Albertini E."/>
            <person name="Caccamo M."/>
            <person name="Echenique V."/>
        </authorList>
    </citation>
    <scope>NUCLEOTIDE SEQUENCE [LARGE SCALE GENOMIC DNA]</scope>
    <source>
        <strain evidence="2">cv. Victoria</strain>
        <tissue evidence="1">Leaf</tissue>
    </source>
</reference>
<evidence type="ECO:0008006" key="3">
    <source>
        <dbReference type="Google" id="ProtNLM"/>
    </source>
</evidence>
<dbReference type="Proteomes" id="UP000324897">
    <property type="component" value="Chromosome 3"/>
</dbReference>
<keyword evidence="2" id="KW-1185">Reference proteome</keyword>